<evidence type="ECO:0000259" key="8">
    <source>
        <dbReference type="Pfam" id="PF02770"/>
    </source>
</evidence>
<dbReference type="InterPro" id="IPR046373">
    <property type="entry name" value="Acyl-CoA_Oxase/DH_mid-dom_sf"/>
</dbReference>
<gene>
    <name evidence="10" type="ORF">MGL_2663</name>
</gene>
<dbReference type="Gene3D" id="1.20.140.10">
    <property type="entry name" value="Butyryl-CoA Dehydrogenase, subunit A, domain 3"/>
    <property type="match status" value="1"/>
</dbReference>
<dbReference type="InterPro" id="IPR050741">
    <property type="entry name" value="Acyl-CoA_dehydrogenase"/>
</dbReference>
<dbReference type="InterPro" id="IPR013786">
    <property type="entry name" value="AcylCoA_DH/ox_N"/>
</dbReference>
<name>A8Q4X2_MALGO</name>
<dbReference type="AlphaFoldDB" id="A8Q4X2"/>
<evidence type="ECO:0000259" key="7">
    <source>
        <dbReference type="Pfam" id="PF00441"/>
    </source>
</evidence>
<dbReference type="Pfam" id="PF00441">
    <property type="entry name" value="Acyl-CoA_dh_1"/>
    <property type="match status" value="1"/>
</dbReference>
<evidence type="ECO:0000256" key="1">
    <source>
        <dbReference type="ARBA" id="ARBA00001974"/>
    </source>
</evidence>
<dbReference type="Proteomes" id="UP000008837">
    <property type="component" value="Unassembled WGS sequence"/>
</dbReference>
<evidence type="ECO:0000313" key="11">
    <source>
        <dbReference type="Proteomes" id="UP000008837"/>
    </source>
</evidence>
<dbReference type="VEuPathDB" id="FungiDB:MGL_2663"/>
<dbReference type="OMA" id="EQPVMRQ"/>
<dbReference type="RefSeq" id="XP_001730281.1">
    <property type="nucleotide sequence ID" value="XM_001730229.1"/>
</dbReference>
<evidence type="ECO:0000256" key="6">
    <source>
        <dbReference type="RuleBase" id="RU362125"/>
    </source>
</evidence>
<dbReference type="GO" id="GO:0050660">
    <property type="term" value="F:flavin adenine dinucleotide binding"/>
    <property type="evidence" value="ECO:0007669"/>
    <property type="project" value="InterPro"/>
</dbReference>
<dbReference type="Pfam" id="PF02771">
    <property type="entry name" value="Acyl-CoA_dh_N"/>
    <property type="match status" value="1"/>
</dbReference>
<evidence type="ECO:0000256" key="3">
    <source>
        <dbReference type="ARBA" id="ARBA00022630"/>
    </source>
</evidence>
<dbReference type="KEGG" id="mgl:MGL_2663"/>
<dbReference type="InParanoid" id="A8Q4X2"/>
<keyword evidence="4 6" id="KW-0274">FAD</keyword>
<evidence type="ECO:0000256" key="5">
    <source>
        <dbReference type="ARBA" id="ARBA00023002"/>
    </source>
</evidence>
<keyword evidence="11" id="KW-1185">Reference proteome</keyword>
<comment type="caution">
    <text evidence="10">The sequence shown here is derived from an EMBL/GenBank/DDBJ whole genome shotgun (WGS) entry which is preliminary data.</text>
</comment>
<comment type="similarity">
    <text evidence="2 6">Belongs to the acyl-CoA dehydrogenase family.</text>
</comment>
<dbReference type="STRING" id="425265.A8Q4X2"/>
<dbReference type="SUPFAM" id="SSF47203">
    <property type="entry name" value="Acyl-CoA dehydrogenase C-terminal domain-like"/>
    <property type="match status" value="1"/>
</dbReference>
<dbReference type="Gene3D" id="2.40.110.10">
    <property type="entry name" value="Butyryl-CoA Dehydrogenase, subunit A, domain 2"/>
    <property type="match status" value="1"/>
</dbReference>
<dbReference type="OrthoDB" id="2588832at2759"/>
<dbReference type="InterPro" id="IPR036250">
    <property type="entry name" value="AcylCo_DH-like_C"/>
</dbReference>
<dbReference type="PANTHER" id="PTHR48083">
    <property type="entry name" value="MEDIUM-CHAIN SPECIFIC ACYL-COA DEHYDROGENASE, MITOCHONDRIAL-RELATED"/>
    <property type="match status" value="1"/>
</dbReference>
<feature type="domain" description="Acyl-CoA oxidase/dehydrogenase middle" evidence="8">
    <location>
        <begin position="204"/>
        <end position="280"/>
    </location>
</feature>
<dbReference type="SUPFAM" id="SSF56645">
    <property type="entry name" value="Acyl-CoA dehydrogenase NM domain-like"/>
    <property type="match status" value="1"/>
</dbReference>
<dbReference type="InterPro" id="IPR037069">
    <property type="entry name" value="AcylCoA_DH/ox_N_sf"/>
</dbReference>
<dbReference type="Pfam" id="PF02770">
    <property type="entry name" value="Acyl-CoA_dh_M"/>
    <property type="match status" value="1"/>
</dbReference>
<dbReference type="PROSITE" id="PS00072">
    <property type="entry name" value="ACYL_COA_DH_1"/>
    <property type="match status" value="1"/>
</dbReference>
<dbReference type="InterPro" id="IPR006089">
    <property type="entry name" value="Acyl-CoA_DH_CS"/>
</dbReference>
<dbReference type="InterPro" id="IPR009100">
    <property type="entry name" value="AcylCoA_DH/oxidase_NM_dom_sf"/>
</dbReference>
<dbReference type="Gene3D" id="1.10.540.10">
    <property type="entry name" value="Acyl-CoA dehydrogenase/oxidase, N-terminal domain"/>
    <property type="match status" value="1"/>
</dbReference>
<dbReference type="PANTHER" id="PTHR48083:SF28">
    <property type="entry name" value="ACYL-COA DEHYDROGENASE FAMILY PROTEIN (AFU_ORTHOLOGUE AFUA_6G10880)-RELATED"/>
    <property type="match status" value="1"/>
</dbReference>
<protein>
    <recommendedName>
        <fullName evidence="12">Acyl-CoA dehydrogenase/oxidase C-terminal domain-containing protein</fullName>
    </recommendedName>
</protein>
<dbReference type="GeneID" id="5854586"/>
<evidence type="ECO:0000313" key="10">
    <source>
        <dbReference type="EMBL" id="EDP43067.1"/>
    </source>
</evidence>
<comment type="cofactor">
    <cofactor evidence="1 6">
        <name>FAD</name>
        <dbReference type="ChEBI" id="CHEBI:57692"/>
    </cofactor>
</comment>
<organism evidence="10 11">
    <name type="scientific">Malassezia globosa (strain ATCC MYA-4612 / CBS 7966)</name>
    <name type="common">Dandruff-associated fungus</name>
    <dbReference type="NCBI Taxonomy" id="425265"/>
    <lineage>
        <taxon>Eukaryota</taxon>
        <taxon>Fungi</taxon>
        <taxon>Dikarya</taxon>
        <taxon>Basidiomycota</taxon>
        <taxon>Ustilaginomycotina</taxon>
        <taxon>Malasseziomycetes</taxon>
        <taxon>Malasseziales</taxon>
        <taxon>Malasseziaceae</taxon>
        <taxon>Malassezia</taxon>
    </lineage>
</organism>
<reference evidence="10 11" key="1">
    <citation type="journal article" date="2007" name="Proc. Natl. Acad. Sci. U.S.A.">
        <title>Dandruff-associated Malassezia genomes reveal convergent and divergent virulence traits shared with plant and human fungal pathogens.</title>
        <authorList>
            <person name="Xu J."/>
            <person name="Saunders C.W."/>
            <person name="Hu P."/>
            <person name="Grant R.A."/>
            <person name="Boekhout T."/>
            <person name="Kuramae E.E."/>
            <person name="Kronstad J.W."/>
            <person name="Deangelis Y.M."/>
            <person name="Reeder N.L."/>
            <person name="Johnstone K.R."/>
            <person name="Leland M."/>
            <person name="Fieno A.M."/>
            <person name="Begley W.M."/>
            <person name="Sun Y."/>
            <person name="Lacey M.P."/>
            <person name="Chaudhary T."/>
            <person name="Keough T."/>
            <person name="Chu L."/>
            <person name="Sears R."/>
            <person name="Yuan B."/>
            <person name="Dawson T.L.Jr."/>
        </authorList>
    </citation>
    <scope>NUCLEOTIDE SEQUENCE [LARGE SCALE GENOMIC DNA]</scope>
    <source>
        <strain evidence="11">ATCC MYA-4612 / CBS 7966</strain>
    </source>
</reference>
<keyword evidence="3 6" id="KW-0285">Flavoprotein</keyword>
<proteinExistence type="inferred from homology"/>
<dbReference type="GO" id="GO:0033539">
    <property type="term" value="P:fatty acid beta-oxidation using acyl-CoA dehydrogenase"/>
    <property type="evidence" value="ECO:0007669"/>
    <property type="project" value="TreeGrafter"/>
</dbReference>
<evidence type="ECO:0000256" key="2">
    <source>
        <dbReference type="ARBA" id="ARBA00009347"/>
    </source>
</evidence>
<feature type="domain" description="Acyl-CoA dehydrogenase/oxidase C-terminal" evidence="7">
    <location>
        <begin position="306"/>
        <end position="461"/>
    </location>
</feature>
<sequence>MFLHAHGSETVLTHDASSGLHSIEVLTRESTKKLVIGQVEDQQPQVHYPKPGDFSKVPYAEPTWLVEPFASPYYSDSHRRLAREMREFTDKYVMPVAEKCEATGERPDVDLVKRMGANGLNPMRLGPGKHLAGRKLFADIKPEEFDYFHEMIITQELSRCGCRGFMDALQGGMVIGLPPVLNFGSDEMKKDIVEPVFRGEKFIALAVTEAFAGSDVMGLRTYARKTEDGQHYIVNGTKKWITNGNFADYFTTAVRTDEGFGVILIPRELGVETRLIHTSYSPTAGTAFVMFNNIKVPAKNLIGQDGMGIPIVLSNFNHERWVMVCGTVRGVRGICEILMKWIHQRKVFGRPLTSQPVVRQKLAFLIAQAEAAQAYLEQITLQMNKMSYKQQARFLAGPIALLKAWSTRVSHETADSAVQIMGGRGLTRTGMGRKIENYNRGYKYDAVLGGTEEVLADLGIRQAFRFFPKDHKL</sequence>
<evidence type="ECO:0000259" key="9">
    <source>
        <dbReference type="Pfam" id="PF02771"/>
    </source>
</evidence>
<dbReference type="EMBL" id="AAYY01000009">
    <property type="protein sequence ID" value="EDP43067.1"/>
    <property type="molecule type" value="Genomic_DNA"/>
</dbReference>
<dbReference type="GO" id="GO:0005737">
    <property type="term" value="C:cytoplasm"/>
    <property type="evidence" value="ECO:0007669"/>
    <property type="project" value="TreeGrafter"/>
</dbReference>
<keyword evidence="5 6" id="KW-0560">Oxidoreductase</keyword>
<evidence type="ECO:0000256" key="4">
    <source>
        <dbReference type="ARBA" id="ARBA00022827"/>
    </source>
</evidence>
<evidence type="ECO:0008006" key="12">
    <source>
        <dbReference type="Google" id="ProtNLM"/>
    </source>
</evidence>
<accession>A8Q4X2</accession>
<dbReference type="InterPro" id="IPR006091">
    <property type="entry name" value="Acyl-CoA_Oxase/DH_mid-dom"/>
</dbReference>
<dbReference type="GO" id="GO:0003995">
    <property type="term" value="F:acyl-CoA dehydrogenase activity"/>
    <property type="evidence" value="ECO:0007669"/>
    <property type="project" value="InterPro"/>
</dbReference>
<feature type="domain" description="Acyl-CoA dehydrogenase/oxidase N-terminal" evidence="9">
    <location>
        <begin position="75"/>
        <end position="200"/>
    </location>
</feature>
<dbReference type="InterPro" id="IPR009075">
    <property type="entry name" value="AcylCo_DH/oxidase_C"/>
</dbReference>